<evidence type="ECO:0000256" key="4">
    <source>
        <dbReference type="ARBA" id="ARBA00023125"/>
    </source>
</evidence>
<evidence type="ECO:0000256" key="2">
    <source>
        <dbReference type="ARBA" id="ARBA00022840"/>
    </source>
</evidence>
<keyword evidence="2" id="KW-0067">ATP-binding</keyword>
<dbReference type="InterPro" id="IPR025662">
    <property type="entry name" value="Sigma_54_int_dom_ATP-bd_1"/>
</dbReference>
<dbReference type="InterPro" id="IPR002078">
    <property type="entry name" value="Sigma_54_int"/>
</dbReference>
<comment type="caution">
    <text evidence="7">The sequence shown here is derived from an EMBL/GenBank/DDBJ whole genome shotgun (WGS) entry which is preliminary data.</text>
</comment>
<keyword evidence="4 7" id="KW-0238">DNA-binding</keyword>
<dbReference type="Pfam" id="PF25601">
    <property type="entry name" value="AAA_lid_14"/>
    <property type="match status" value="1"/>
</dbReference>
<evidence type="ECO:0000259" key="6">
    <source>
        <dbReference type="PROSITE" id="PS50045"/>
    </source>
</evidence>
<reference evidence="7 8" key="1">
    <citation type="submission" date="2020-08" db="EMBL/GenBank/DDBJ databases">
        <title>Genomic Encyclopedia of Type Strains, Phase III (KMG-III): the genomes of soil and plant-associated and newly described type strains.</title>
        <authorList>
            <person name="Whitman W."/>
        </authorList>
    </citation>
    <scope>NUCLEOTIDE SEQUENCE [LARGE SCALE GENOMIC DNA]</scope>
    <source>
        <strain evidence="7 8">CECT 4462</strain>
    </source>
</reference>
<protein>
    <submittedName>
        <fullName evidence="7">DNA-binding NtrC family response regulator</fullName>
    </submittedName>
</protein>
<dbReference type="RefSeq" id="WP_183165206.1">
    <property type="nucleotide sequence ID" value="NZ_JACHXI010000002.1"/>
</dbReference>
<proteinExistence type="predicted"/>
<keyword evidence="8" id="KW-1185">Reference proteome</keyword>
<dbReference type="GO" id="GO:0006355">
    <property type="term" value="P:regulation of DNA-templated transcription"/>
    <property type="evidence" value="ECO:0007669"/>
    <property type="project" value="InterPro"/>
</dbReference>
<dbReference type="SMART" id="SM00382">
    <property type="entry name" value="AAA"/>
    <property type="match status" value="1"/>
</dbReference>
<keyword evidence="1" id="KW-0547">Nucleotide-binding</keyword>
<evidence type="ECO:0000256" key="5">
    <source>
        <dbReference type="ARBA" id="ARBA00023163"/>
    </source>
</evidence>
<evidence type="ECO:0000313" key="8">
    <source>
        <dbReference type="Proteomes" id="UP000549250"/>
    </source>
</evidence>
<evidence type="ECO:0000256" key="1">
    <source>
        <dbReference type="ARBA" id="ARBA00022741"/>
    </source>
</evidence>
<dbReference type="InterPro" id="IPR058031">
    <property type="entry name" value="AAA_lid_NorR"/>
</dbReference>
<dbReference type="CDD" id="cd00009">
    <property type="entry name" value="AAA"/>
    <property type="match status" value="1"/>
</dbReference>
<keyword evidence="3" id="KW-0805">Transcription regulation</keyword>
<dbReference type="SUPFAM" id="SSF52540">
    <property type="entry name" value="P-loop containing nucleoside triphosphate hydrolases"/>
    <property type="match status" value="1"/>
</dbReference>
<dbReference type="Pfam" id="PF00158">
    <property type="entry name" value="Sigma54_activat"/>
    <property type="match status" value="1"/>
</dbReference>
<dbReference type="AlphaFoldDB" id="A0A839T393"/>
<dbReference type="Gene3D" id="1.10.8.60">
    <property type="match status" value="1"/>
</dbReference>
<sequence length="273" mass="29825">MPFTHKGTPALLAFADSERSPLSIRARALVFVDPRSCQVRERLDELAAGPLPVLIQGESGTGKELLARQIHQGSVRSGLFVAVSCSAISQAYGEAELFGYVAGAHSSLSSSRAGWFGSAHGGTLYLEEVADLSLALQARLLTALETGQVMRVGGQRPLPVDVRLVAATSFDLSLAVKAGKFNRRLFDYLDRGHLSLPPLRERPADIMPLAQYFLELYCTRLELPLPQIGAATRAVLESHNWPGNTRELENCIHFALLVCENDEILPNHLYLPR</sequence>
<dbReference type="PROSITE" id="PS00675">
    <property type="entry name" value="SIGMA54_INTERACT_1"/>
    <property type="match status" value="1"/>
</dbReference>
<gene>
    <name evidence="7" type="ORF">FHR87_000576</name>
</gene>
<dbReference type="InterPro" id="IPR025943">
    <property type="entry name" value="Sigma_54_int_dom_ATP-bd_2"/>
</dbReference>
<dbReference type="InterPro" id="IPR003593">
    <property type="entry name" value="AAA+_ATPase"/>
</dbReference>
<keyword evidence="5" id="KW-0804">Transcription</keyword>
<accession>A0A839T393</accession>
<dbReference type="InterPro" id="IPR027417">
    <property type="entry name" value="P-loop_NTPase"/>
</dbReference>
<dbReference type="GO" id="GO:0005524">
    <property type="term" value="F:ATP binding"/>
    <property type="evidence" value="ECO:0007669"/>
    <property type="project" value="UniProtKB-KW"/>
</dbReference>
<dbReference type="PANTHER" id="PTHR32071:SF21">
    <property type="entry name" value="TRANSCRIPTIONAL REGULATORY PROTEIN FLGR"/>
    <property type="match status" value="1"/>
</dbReference>
<organism evidence="7 8">
    <name type="scientific">Azomonas macrocytogenes</name>
    <name type="common">Azotobacter macrocytogenes</name>
    <dbReference type="NCBI Taxonomy" id="69962"/>
    <lineage>
        <taxon>Bacteria</taxon>
        <taxon>Pseudomonadati</taxon>
        <taxon>Pseudomonadota</taxon>
        <taxon>Gammaproteobacteria</taxon>
        <taxon>Pseudomonadales</taxon>
        <taxon>Pseudomonadaceae</taxon>
        <taxon>Azomonas</taxon>
    </lineage>
</organism>
<dbReference type="PROSITE" id="PS50045">
    <property type="entry name" value="SIGMA54_INTERACT_4"/>
    <property type="match status" value="1"/>
</dbReference>
<evidence type="ECO:0000256" key="3">
    <source>
        <dbReference type="ARBA" id="ARBA00023015"/>
    </source>
</evidence>
<dbReference type="GO" id="GO:0003677">
    <property type="term" value="F:DNA binding"/>
    <property type="evidence" value="ECO:0007669"/>
    <property type="project" value="UniProtKB-KW"/>
</dbReference>
<dbReference type="EMBL" id="JACHXI010000002">
    <property type="protein sequence ID" value="MBB3102203.1"/>
    <property type="molecule type" value="Genomic_DNA"/>
</dbReference>
<feature type="domain" description="Sigma-54 factor interaction" evidence="6">
    <location>
        <begin position="29"/>
        <end position="257"/>
    </location>
</feature>
<dbReference type="PANTHER" id="PTHR32071">
    <property type="entry name" value="TRANSCRIPTIONAL REGULATORY PROTEIN"/>
    <property type="match status" value="1"/>
</dbReference>
<evidence type="ECO:0000313" key="7">
    <source>
        <dbReference type="EMBL" id="MBB3102203.1"/>
    </source>
</evidence>
<dbReference type="Proteomes" id="UP000549250">
    <property type="component" value="Unassembled WGS sequence"/>
</dbReference>
<name>A0A839T393_AZOMA</name>
<dbReference type="Gene3D" id="3.40.50.300">
    <property type="entry name" value="P-loop containing nucleotide triphosphate hydrolases"/>
    <property type="match status" value="1"/>
</dbReference>
<dbReference type="PROSITE" id="PS00676">
    <property type="entry name" value="SIGMA54_INTERACT_2"/>
    <property type="match status" value="1"/>
</dbReference>